<dbReference type="InterPro" id="IPR045339">
    <property type="entry name" value="DUF6534"/>
</dbReference>
<evidence type="ECO:0000259" key="2">
    <source>
        <dbReference type="Pfam" id="PF20152"/>
    </source>
</evidence>
<sequence length="434" mass="47121">MPSSGVSVDPLLLSGPIFMGVFGSSFFFGVYLTQLYNYLSYQPPASRGNGDGRSKKDPIALRVLIIIVTILECLSLGMVTDNGWLILVSSTGPKSSLGSSNRTGAAIPPTTALNSNMVNSSDVVSLCMQCFFAWRIWVLRTSRVEPVVSGTIVTLSSTQLAAGFVVMAQFVKAEYDIAKLTRFSYSSAIYLCANLACDVVITVTLFLMLRRYKLQTKLRSTRNVLDSLSRLTIENGLVLTVCVALALGFFFARPNDMVYMTFHWITGRIYANVLLASVNNRSKHQQQVEGTAIISGLNCVEFKSESGFESSGVANGVTNTSSTGIIARGAASDTHSVGLPSTAGVHNSDLEYGQSWILAKSDKVSLDSSRNRKLPAIKQTYSAPDRKTESTLSISVRLGLGSEEECWFRPSTSTAACQGFGSSYPTNLWNRWKL</sequence>
<proteinExistence type="predicted"/>
<protein>
    <recommendedName>
        <fullName evidence="2">DUF6534 domain-containing protein</fullName>
    </recommendedName>
</protein>
<dbReference type="EMBL" id="ML210269">
    <property type="protein sequence ID" value="TFK21422.1"/>
    <property type="molecule type" value="Genomic_DNA"/>
</dbReference>
<feature type="transmembrane region" description="Helical" evidence="1">
    <location>
        <begin position="123"/>
        <end position="140"/>
    </location>
</feature>
<feature type="transmembrane region" description="Helical" evidence="1">
    <location>
        <begin position="188"/>
        <end position="210"/>
    </location>
</feature>
<keyword evidence="1" id="KW-0472">Membrane</keyword>
<feature type="transmembrane region" description="Helical" evidence="1">
    <location>
        <begin position="59"/>
        <end position="79"/>
    </location>
</feature>
<dbReference type="Pfam" id="PF20152">
    <property type="entry name" value="DUF6534"/>
    <property type="match status" value="1"/>
</dbReference>
<evidence type="ECO:0000313" key="3">
    <source>
        <dbReference type="EMBL" id="TFK21422.1"/>
    </source>
</evidence>
<organism evidence="3 4">
    <name type="scientific">Coprinopsis marcescibilis</name>
    <name type="common">Agaric fungus</name>
    <name type="synonym">Psathyrella marcescibilis</name>
    <dbReference type="NCBI Taxonomy" id="230819"/>
    <lineage>
        <taxon>Eukaryota</taxon>
        <taxon>Fungi</taxon>
        <taxon>Dikarya</taxon>
        <taxon>Basidiomycota</taxon>
        <taxon>Agaricomycotina</taxon>
        <taxon>Agaricomycetes</taxon>
        <taxon>Agaricomycetidae</taxon>
        <taxon>Agaricales</taxon>
        <taxon>Agaricineae</taxon>
        <taxon>Psathyrellaceae</taxon>
        <taxon>Coprinopsis</taxon>
    </lineage>
</organism>
<evidence type="ECO:0000256" key="1">
    <source>
        <dbReference type="SAM" id="Phobius"/>
    </source>
</evidence>
<keyword evidence="1" id="KW-0812">Transmembrane</keyword>
<dbReference type="OrthoDB" id="3010870at2759"/>
<name>A0A5C3KMH4_COPMA</name>
<feature type="transmembrane region" description="Helical" evidence="1">
    <location>
        <begin position="17"/>
        <end position="39"/>
    </location>
</feature>
<feature type="transmembrane region" description="Helical" evidence="1">
    <location>
        <begin position="147"/>
        <end position="168"/>
    </location>
</feature>
<dbReference type="PANTHER" id="PTHR40465">
    <property type="entry name" value="CHROMOSOME 1, WHOLE GENOME SHOTGUN SEQUENCE"/>
    <property type="match status" value="1"/>
</dbReference>
<dbReference type="AlphaFoldDB" id="A0A5C3KMH4"/>
<evidence type="ECO:0000313" key="4">
    <source>
        <dbReference type="Proteomes" id="UP000307440"/>
    </source>
</evidence>
<dbReference type="Proteomes" id="UP000307440">
    <property type="component" value="Unassembled WGS sequence"/>
</dbReference>
<accession>A0A5C3KMH4</accession>
<keyword evidence="4" id="KW-1185">Reference proteome</keyword>
<gene>
    <name evidence="3" type="ORF">FA15DRAFT_696369</name>
</gene>
<reference evidence="3 4" key="1">
    <citation type="journal article" date="2019" name="Nat. Ecol. Evol.">
        <title>Megaphylogeny resolves global patterns of mushroom evolution.</title>
        <authorList>
            <person name="Varga T."/>
            <person name="Krizsan K."/>
            <person name="Foldi C."/>
            <person name="Dima B."/>
            <person name="Sanchez-Garcia M."/>
            <person name="Sanchez-Ramirez S."/>
            <person name="Szollosi G.J."/>
            <person name="Szarkandi J.G."/>
            <person name="Papp V."/>
            <person name="Albert L."/>
            <person name="Andreopoulos W."/>
            <person name="Angelini C."/>
            <person name="Antonin V."/>
            <person name="Barry K.W."/>
            <person name="Bougher N.L."/>
            <person name="Buchanan P."/>
            <person name="Buyck B."/>
            <person name="Bense V."/>
            <person name="Catcheside P."/>
            <person name="Chovatia M."/>
            <person name="Cooper J."/>
            <person name="Damon W."/>
            <person name="Desjardin D."/>
            <person name="Finy P."/>
            <person name="Geml J."/>
            <person name="Haridas S."/>
            <person name="Hughes K."/>
            <person name="Justo A."/>
            <person name="Karasinski D."/>
            <person name="Kautmanova I."/>
            <person name="Kiss B."/>
            <person name="Kocsube S."/>
            <person name="Kotiranta H."/>
            <person name="LaButti K.M."/>
            <person name="Lechner B.E."/>
            <person name="Liimatainen K."/>
            <person name="Lipzen A."/>
            <person name="Lukacs Z."/>
            <person name="Mihaltcheva S."/>
            <person name="Morgado L.N."/>
            <person name="Niskanen T."/>
            <person name="Noordeloos M.E."/>
            <person name="Ohm R.A."/>
            <person name="Ortiz-Santana B."/>
            <person name="Ovrebo C."/>
            <person name="Racz N."/>
            <person name="Riley R."/>
            <person name="Savchenko A."/>
            <person name="Shiryaev A."/>
            <person name="Soop K."/>
            <person name="Spirin V."/>
            <person name="Szebenyi C."/>
            <person name="Tomsovsky M."/>
            <person name="Tulloss R.E."/>
            <person name="Uehling J."/>
            <person name="Grigoriev I.V."/>
            <person name="Vagvolgyi C."/>
            <person name="Papp T."/>
            <person name="Martin F.M."/>
            <person name="Miettinen O."/>
            <person name="Hibbett D.S."/>
            <person name="Nagy L.G."/>
        </authorList>
    </citation>
    <scope>NUCLEOTIDE SEQUENCE [LARGE SCALE GENOMIC DNA]</scope>
    <source>
        <strain evidence="3 4">CBS 121175</strain>
    </source>
</reference>
<feature type="domain" description="DUF6534" evidence="2">
    <location>
        <begin position="195"/>
        <end position="282"/>
    </location>
</feature>
<dbReference type="PANTHER" id="PTHR40465:SF1">
    <property type="entry name" value="DUF6534 DOMAIN-CONTAINING PROTEIN"/>
    <property type="match status" value="1"/>
</dbReference>
<feature type="transmembrane region" description="Helical" evidence="1">
    <location>
        <begin position="231"/>
        <end position="252"/>
    </location>
</feature>
<keyword evidence="1" id="KW-1133">Transmembrane helix</keyword>